<gene>
    <name evidence="2" type="ORF">RMCC_3969</name>
</gene>
<proteinExistence type="predicted"/>
<evidence type="ECO:0000313" key="3">
    <source>
        <dbReference type="Proteomes" id="UP000069443"/>
    </source>
</evidence>
<dbReference type="InterPro" id="IPR011856">
    <property type="entry name" value="tRNA_endonuc-like_dom_sf"/>
</dbReference>
<protein>
    <recommendedName>
        <fullName evidence="1">PD(D/E)XK endonuclease domain-containing protein</fullName>
    </recommendedName>
</protein>
<reference evidence="3" key="1">
    <citation type="journal article" date="2016" name="Genome Announc.">
        <title>Draft Genome Sequences of Five Rapidly Growing Mycobacterium Species, M. thermoresistibile, M. fortuitum subsp. acetamidolyticum, M. canariasense, M. brisbanense, and M. novocastrense.</title>
        <authorList>
            <person name="Katahira K."/>
            <person name="Ogura Y."/>
            <person name="Gotoh Y."/>
            <person name="Hayashi T."/>
        </authorList>
    </citation>
    <scope>NUCLEOTIDE SEQUENCE [LARGE SCALE GENOMIC DNA]</scope>
    <source>
        <strain evidence="3">JCM15298</strain>
    </source>
</reference>
<accession>A0A100WFC8</accession>
<reference evidence="3" key="2">
    <citation type="submission" date="2016-02" db="EMBL/GenBank/DDBJ databases">
        <title>Draft genome sequence of five rapidly growing Mycobacterium species.</title>
        <authorList>
            <person name="Katahira K."/>
            <person name="Gotou Y."/>
            <person name="Iida K."/>
            <person name="Ogura Y."/>
            <person name="Hayashi T."/>
        </authorList>
    </citation>
    <scope>NUCLEOTIDE SEQUENCE [LARGE SCALE GENOMIC DNA]</scope>
    <source>
        <strain evidence="3">JCM15298</strain>
    </source>
</reference>
<evidence type="ECO:0000259" key="1">
    <source>
        <dbReference type="Pfam" id="PF11645"/>
    </source>
</evidence>
<name>A0A100WFC8_MYCCR</name>
<dbReference type="AlphaFoldDB" id="A0A100WFC8"/>
<sequence length="146" mass="16241">MARHHTKDKGDLGVAKAHADLVAKGFDVLFPATEHAPFDLVAHSDGVFHRIQVKYRSARSGVLNVNLRSTWSDRHGVHSTPIDKASIDTICIYCPETDQCYYLRPADHNASVTLRITPVKNGQQKRILNAADYRELPGTDEHRASA</sequence>
<dbReference type="EMBL" id="BCSY01000065">
    <property type="protein sequence ID" value="GAS97003.1"/>
    <property type="molecule type" value="Genomic_DNA"/>
</dbReference>
<dbReference type="InterPro" id="IPR021671">
    <property type="entry name" value="PD(D/E)XK_Endonuc"/>
</dbReference>
<dbReference type="Gene3D" id="3.40.1350.10">
    <property type="match status" value="1"/>
</dbReference>
<organism evidence="2 3">
    <name type="scientific">Mycolicibacterium canariasense</name>
    <name type="common">Mycobacterium canariasense</name>
    <dbReference type="NCBI Taxonomy" id="228230"/>
    <lineage>
        <taxon>Bacteria</taxon>
        <taxon>Bacillati</taxon>
        <taxon>Actinomycetota</taxon>
        <taxon>Actinomycetes</taxon>
        <taxon>Mycobacteriales</taxon>
        <taxon>Mycobacteriaceae</taxon>
        <taxon>Mycolicibacterium</taxon>
    </lineage>
</organism>
<dbReference type="STRING" id="228230.RMCC_3969"/>
<dbReference type="Pfam" id="PF11645">
    <property type="entry name" value="PDDEXK_5"/>
    <property type="match status" value="1"/>
</dbReference>
<dbReference type="OrthoDB" id="2851282at2"/>
<dbReference type="GO" id="GO:0003676">
    <property type="term" value="F:nucleic acid binding"/>
    <property type="evidence" value="ECO:0007669"/>
    <property type="project" value="InterPro"/>
</dbReference>
<dbReference type="RefSeq" id="WP_062657946.1">
    <property type="nucleotide sequence ID" value="NZ_BCSY01000065.1"/>
</dbReference>
<dbReference type="Proteomes" id="UP000069443">
    <property type="component" value="Unassembled WGS sequence"/>
</dbReference>
<comment type="caution">
    <text evidence="2">The sequence shown here is derived from an EMBL/GenBank/DDBJ whole genome shotgun (WGS) entry which is preliminary data.</text>
</comment>
<evidence type="ECO:0000313" key="2">
    <source>
        <dbReference type="EMBL" id="GAS97003.1"/>
    </source>
</evidence>
<feature type="domain" description="PD(D/E)XK endonuclease" evidence="1">
    <location>
        <begin position="4"/>
        <end position="135"/>
    </location>
</feature>
<keyword evidence="3" id="KW-1185">Reference proteome</keyword>